<accession>A0A6A6VQU0</accession>
<dbReference type="GeneID" id="54486975"/>
<evidence type="ECO:0000256" key="1">
    <source>
        <dbReference type="SAM" id="MobiDB-lite"/>
    </source>
</evidence>
<dbReference type="RefSeq" id="XP_033595021.1">
    <property type="nucleotide sequence ID" value="XM_033745921.1"/>
</dbReference>
<organism evidence="2 3">
    <name type="scientific">Pseudovirgaria hyperparasitica</name>
    <dbReference type="NCBI Taxonomy" id="470096"/>
    <lineage>
        <taxon>Eukaryota</taxon>
        <taxon>Fungi</taxon>
        <taxon>Dikarya</taxon>
        <taxon>Ascomycota</taxon>
        <taxon>Pezizomycotina</taxon>
        <taxon>Dothideomycetes</taxon>
        <taxon>Dothideomycetes incertae sedis</taxon>
        <taxon>Acrospermales</taxon>
        <taxon>Acrospermaceae</taxon>
        <taxon>Pseudovirgaria</taxon>
    </lineage>
</organism>
<evidence type="ECO:0000313" key="2">
    <source>
        <dbReference type="EMBL" id="KAF2752563.1"/>
    </source>
</evidence>
<protein>
    <submittedName>
        <fullName evidence="2">Uncharacterized protein</fullName>
    </submittedName>
</protein>
<feature type="compositionally biased region" description="Low complexity" evidence="1">
    <location>
        <begin position="310"/>
        <end position="323"/>
    </location>
</feature>
<feature type="region of interest" description="Disordered" evidence="1">
    <location>
        <begin position="304"/>
        <end position="333"/>
    </location>
</feature>
<feature type="region of interest" description="Disordered" evidence="1">
    <location>
        <begin position="1"/>
        <end position="29"/>
    </location>
</feature>
<reference evidence="2" key="1">
    <citation type="journal article" date="2020" name="Stud. Mycol.">
        <title>101 Dothideomycetes genomes: a test case for predicting lifestyles and emergence of pathogens.</title>
        <authorList>
            <person name="Haridas S."/>
            <person name="Albert R."/>
            <person name="Binder M."/>
            <person name="Bloem J."/>
            <person name="Labutti K."/>
            <person name="Salamov A."/>
            <person name="Andreopoulos B."/>
            <person name="Baker S."/>
            <person name="Barry K."/>
            <person name="Bills G."/>
            <person name="Bluhm B."/>
            <person name="Cannon C."/>
            <person name="Castanera R."/>
            <person name="Culley D."/>
            <person name="Daum C."/>
            <person name="Ezra D."/>
            <person name="Gonzalez J."/>
            <person name="Henrissat B."/>
            <person name="Kuo A."/>
            <person name="Liang C."/>
            <person name="Lipzen A."/>
            <person name="Lutzoni F."/>
            <person name="Magnuson J."/>
            <person name="Mondo S."/>
            <person name="Nolan M."/>
            <person name="Ohm R."/>
            <person name="Pangilinan J."/>
            <person name="Park H.-J."/>
            <person name="Ramirez L."/>
            <person name="Alfaro M."/>
            <person name="Sun H."/>
            <person name="Tritt A."/>
            <person name="Yoshinaga Y."/>
            <person name="Zwiers L.-H."/>
            <person name="Turgeon B."/>
            <person name="Goodwin S."/>
            <person name="Spatafora J."/>
            <person name="Crous P."/>
            <person name="Grigoriev I."/>
        </authorList>
    </citation>
    <scope>NUCLEOTIDE SEQUENCE</scope>
    <source>
        <strain evidence="2">CBS 121739</strain>
    </source>
</reference>
<name>A0A6A6VQU0_9PEZI</name>
<dbReference type="EMBL" id="ML996608">
    <property type="protein sequence ID" value="KAF2752563.1"/>
    <property type="molecule type" value="Genomic_DNA"/>
</dbReference>
<dbReference type="AlphaFoldDB" id="A0A6A6VQU0"/>
<sequence length="496" mass="55492">MLRAPSVSMLEPRQAGAKSGRQDQRNPPITAASVLATAVEGDPPSLKNTVKCNVSSKEAQTQVRTKKQRLPTATLPLLSFRPLPGPDFTFEKDTCSAAIIDLDPIEDFEKSFIKSGIRTSGRLLSNAKTSFRLKSIPRYHGCRYRRLSFTPAHNKLLFQGLHDGFSSRELSAGSSIRAQPTKLSRVFRDTDLTLETRIGPLPKAHFHSRVRVSAPRCLHLIRGRPTSHATLVNEQTKKSTLVLIDEAPEPGCSVHLKEHSRDYVAKTDLQGCPMHVSTESGVGLGRTRMNSQVYYELAQITAPARTGTPSSMDSSMDSSMSEMSDSEDRASGPSSIISHIENDEISYDDIFQGEITERSKTTQSDYPWRPCQIPSMRRPDAWMEVYDECYPSSQEQSIAHQERSMPIDLPGVATIKRTEPVLLQVQLRHVLTNPEYQCTAKSTELLRPTIGIGSRFPTHQTNELIHTRAKSTQMRIGVFRWPRYSPSRMTHEDHLA</sequence>
<proteinExistence type="predicted"/>
<evidence type="ECO:0000313" key="3">
    <source>
        <dbReference type="Proteomes" id="UP000799437"/>
    </source>
</evidence>
<gene>
    <name evidence="2" type="ORF">EJ05DRAFT_490808</name>
</gene>
<keyword evidence="3" id="KW-1185">Reference proteome</keyword>
<dbReference type="Proteomes" id="UP000799437">
    <property type="component" value="Unassembled WGS sequence"/>
</dbReference>